<feature type="domain" description="Fibronectin type-III" evidence="6">
    <location>
        <begin position="1659"/>
        <end position="1752"/>
    </location>
</feature>
<dbReference type="CDD" id="cd00063">
    <property type="entry name" value="FN3"/>
    <property type="match status" value="3"/>
</dbReference>
<reference evidence="7 8" key="1">
    <citation type="submission" date="2020-08" db="EMBL/GenBank/DDBJ databases">
        <title>Sequencing the genomes of 1000 actinobacteria strains.</title>
        <authorList>
            <person name="Klenk H.-P."/>
        </authorList>
    </citation>
    <scope>NUCLEOTIDE SEQUENCE [LARGE SCALE GENOMIC DNA]</scope>
    <source>
        <strain evidence="7 8">DSM 22826</strain>
    </source>
</reference>
<dbReference type="SUPFAM" id="SSF49265">
    <property type="entry name" value="Fibronectin type III"/>
    <property type="match status" value="2"/>
</dbReference>
<comment type="caution">
    <text evidence="7">The sequence shown here is derived from an EMBL/GenBank/DDBJ whole genome shotgun (WGS) entry which is preliminary data.</text>
</comment>
<evidence type="ECO:0000259" key="6">
    <source>
        <dbReference type="PROSITE" id="PS50853"/>
    </source>
</evidence>
<keyword evidence="3" id="KW-0624">Polysaccharide degradation</keyword>
<gene>
    <name evidence="7" type="ORF">E9229_002223</name>
</gene>
<keyword evidence="8" id="KW-1185">Reference proteome</keyword>
<evidence type="ECO:0000256" key="3">
    <source>
        <dbReference type="ARBA" id="ARBA00023326"/>
    </source>
</evidence>
<name>A0A839QRZ4_9MICC</name>
<evidence type="ECO:0000256" key="4">
    <source>
        <dbReference type="SAM" id="MobiDB-lite"/>
    </source>
</evidence>
<dbReference type="Proteomes" id="UP000523000">
    <property type="component" value="Unassembled WGS sequence"/>
</dbReference>
<feature type="domain" description="Fibronectin type-III" evidence="6">
    <location>
        <begin position="1561"/>
        <end position="1652"/>
    </location>
</feature>
<dbReference type="GO" id="GO:0000272">
    <property type="term" value="P:polysaccharide catabolic process"/>
    <property type="evidence" value="ECO:0007669"/>
    <property type="project" value="UniProtKB-KW"/>
</dbReference>
<dbReference type="Pfam" id="PF00041">
    <property type="entry name" value="fn3"/>
    <property type="match status" value="3"/>
</dbReference>
<dbReference type="InterPro" id="IPR036116">
    <property type="entry name" value="FN3_sf"/>
</dbReference>
<dbReference type="GO" id="GO:0016798">
    <property type="term" value="F:hydrolase activity, acting on glycosyl bonds"/>
    <property type="evidence" value="ECO:0007669"/>
    <property type="project" value="UniProtKB-KW"/>
</dbReference>
<evidence type="ECO:0000256" key="2">
    <source>
        <dbReference type="ARBA" id="ARBA00023295"/>
    </source>
</evidence>
<feature type="region of interest" description="Disordered" evidence="4">
    <location>
        <begin position="1736"/>
        <end position="1768"/>
    </location>
</feature>
<protein>
    <recommendedName>
        <fullName evidence="6">Fibronectin type-III domain-containing protein</fullName>
    </recommendedName>
</protein>
<dbReference type="Gene3D" id="2.60.40.10">
    <property type="entry name" value="Immunoglobulins"/>
    <property type="match status" value="4"/>
</dbReference>
<feature type="domain" description="Fibronectin type-III" evidence="6">
    <location>
        <begin position="1473"/>
        <end position="1560"/>
    </location>
</feature>
<keyword evidence="2" id="KW-0326">Glycosidase</keyword>
<dbReference type="InterPro" id="IPR003961">
    <property type="entry name" value="FN3_dom"/>
</dbReference>
<evidence type="ECO:0000256" key="5">
    <source>
        <dbReference type="SAM" id="Phobius"/>
    </source>
</evidence>
<keyword evidence="5" id="KW-1133">Transmembrane helix</keyword>
<keyword evidence="1" id="KW-0677">Repeat</keyword>
<dbReference type="NCBIfam" id="NF012211">
    <property type="entry name" value="tand_rpt_95"/>
    <property type="match status" value="1"/>
</dbReference>
<dbReference type="RefSeq" id="WP_183511221.1">
    <property type="nucleotide sequence ID" value="NZ_BAABGK010000042.1"/>
</dbReference>
<feature type="transmembrane region" description="Helical" evidence="5">
    <location>
        <begin position="12"/>
        <end position="33"/>
    </location>
</feature>
<dbReference type="Gene3D" id="2.60.40.2810">
    <property type="match status" value="1"/>
</dbReference>
<accession>A0A839QRZ4</accession>
<keyword evidence="3" id="KW-0119">Carbohydrate metabolism</keyword>
<evidence type="ECO:0000313" key="7">
    <source>
        <dbReference type="EMBL" id="MBB2996032.1"/>
    </source>
</evidence>
<feature type="region of interest" description="Disordered" evidence="4">
    <location>
        <begin position="1824"/>
        <end position="1860"/>
    </location>
</feature>
<keyword evidence="5" id="KW-0812">Transmembrane</keyword>
<dbReference type="SMART" id="SM00060">
    <property type="entry name" value="FN3"/>
    <property type="match status" value="5"/>
</dbReference>
<dbReference type="Pfam" id="PF17963">
    <property type="entry name" value="Big_9"/>
    <property type="match status" value="6"/>
</dbReference>
<feature type="region of interest" description="Disordered" evidence="4">
    <location>
        <begin position="1541"/>
        <end position="1570"/>
    </location>
</feature>
<evidence type="ECO:0000313" key="8">
    <source>
        <dbReference type="Proteomes" id="UP000523000"/>
    </source>
</evidence>
<keyword evidence="5" id="KW-0472">Membrane</keyword>
<dbReference type="PANTHER" id="PTHR13817:SF73">
    <property type="entry name" value="FIBRONECTIN TYPE-III DOMAIN-CONTAINING PROTEIN"/>
    <property type="match status" value="1"/>
</dbReference>
<sequence length="2031" mass="208629">MSRRGFEALRSTAFKASALTVAAAIAVTGAVFYPGFDTADVELNDGGVWVVNKAANKVGHLNYQSRTLDGGLLTPIPSYDLAQNADKVFVRNLQQASLTTIDPAMVAFADDNSMPANTEFSYGSKVIAVADADRGMVYGTTTAQLAGFASQDNEPLLDATGRALSVVGADDTIWAVDLQESRFLSFTAQPDGSFAQGPEQRIDGIDSMAEPQLSAVGDTAVLFDAADGRLITSTGITTTLPDPGRARLQVPGPETGAVAIALGDRLAEVPLDGSAPIYTQPGAGGRPIAPVRVGGCTHAVWTSGGSYLRSCDDAAQDESVPVPGLGAGAELAFRVNRDVVVLNDVTSGRVWLVNDGLQVVDNWSDLDPPKGKGKAKDEDSKEITDAIELPKRGVKNKAPIAKADRFGVRAGRTTLLPVLFNDVDPDGDLLVAKLSGKQPTIGTLQAIYDGTGFQLVVPEKASGTTSFSYQAADGRGGFDTARASIRVVPDSENNAPNQERITTLRVRQGESVTQNVLTDWSDPDGDDLQLIGGESKDGDVVRVRPDGSLTFQDGGKKAGRKEITIQVSDGREGTQGRIIVETLTAPTIPPLTTTDHVVANAGDQVSFAPLSNDADPSGAGLRLAGIDDVEGLELNANPDAGTVTLRGKREGTYYAKYVATNGPASAPGLVRIDIRKPEGNAGNPIAVRDTGLLPAGGNVLVNVLGNDSDPAGGVLVLTGTDAPAKAPFSVSVERNSFVRITDVRGLTEPMKVSYTVSNGTGSATGEITVIPVPAPPRLEPPRPAPDNVVVRAGDVSTVRVLENDVHPNGAELTLLPGLKEADGIGAGSLISVADATVRFRAGDFGGKPARVSVVYTVAGPDGQKADARINFHIQPMNAAANAAPAPEAVTGRVFAGGRTLLQVPLDGIDPDGDSVSLISLGAAPTKGSARIRGGAIEYTASRGASGTDVFTYVVEDRPGARATGTVMVGIAPLSTKNNPPVAVNDSITVRPSRPVSVDVLANDTDPDGDPVALLDDLNSGNGVQAAVKNGRIVITAPPEKGSVSTRYSVSDGRGGKASATLSVEADPQARLLPPIARDDRVSNQDIVGKDKVSVPLLLNDEDPDGRIDDLVITLPEKPAGVVLDADALVVPVRADPQVIAYTITDPDKLTSTAFVLVPGVGVDGPAPALRSDVPREVMAGDTLALKLGDIVAVRDGRSPRLTGEAKASSVPQSTGALVRSATGLAFTSDKAYSGPASVTFEVTDGKGPDDAEGKTAVLSLPITVLPRPEENQPPTLQSNALQVAAGEGAATLDLRATATDPNPDDVPKLAFALGANPIAGLDVALVDGHTLSVSAPANTPKGTAGTLTATVTDGRSDPVPATIEVAVLASTRELPVANPDTVSDAHQGRPVAIDVLANDHNPYAGEGELKLISATATQGEGGIEVRGSKLAVTPADDFVGTLLVQYTIGDMTGDPDRQVSGTASVNVLGRPAAPGLPLVESSGDRTVALRWDAPANNGSDITHYTVTGDGVSQRCATTTCTLTGLTNDKAYTFSVTATNAVGESDPSAASAEARPDVEPEQPAPPTTTYGDQEVAVAWMTPVSKGSPVTSYALEISPAPANGISQVTGITSTGYTATGLANGTAYQFRVQALNSADKPSEFSSYSTAEIPAGKPFTPDAPVAERVESVVDGGSVAVRWSAPGDNGASLQQYTLRVFEGGSVVRTIDAIAAGTTGQTLTGLKATGSYSFGVTARNKAGASEPSARSNAVTPYGRPGSMAKPKATATGTSNQVRLQFTAPAANGSPITGYQVSGGGGSWTAISGPGAIVGTAANGTPQSWAVRALNAAGPGPESSMSAPESSYGPLSDGGGRSANHNDNSVTFTWNANDNSYANGRPVTLKVTANGSAVNAASGRHTVGGLGYSTKATLVVTATDTQGQSASWTIDDTTNPAPPPPKVPSVALKRGSFINDGTTCTINCYKYNVQLQDLAGSTNYEVKCMSSQGEIDDIPQNVTTDAAGNWGPGDIPCWVGKGYGNPFWAEVGGISSNRVPDW</sequence>
<keyword evidence="2" id="KW-0378">Hydrolase</keyword>
<dbReference type="PANTHER" id="PTHR13817">
    <property type="entry name" value="TITIN"/>
    <property type="match status" value="1"/>
</dbReference>
<evidence type="ECO:0000256" key="1">
    <source>
        <dbReference type="ARBA" id="ARBA00022737"/>
    </source>
</evidence>
<proteinExistence type="predicted"/>
<dbReference type="InterPro" id="IPR013783">
    <property type="entry name" value="Ig-like_fold"/>
</dbReference>
<dbReference type="PROSITE" id="PS50853">
    <property type="entry name" value="FN3"/>
    <property type="match status" value="3"/>
</dbReference>
<organism evidence="7 8">
    <name type="scientific">Paeniglutamicibacter cryotolerans</name>
    <dbReference type="NCBI Taxonomy" id="670079"/>
    <lineage>
        <taxon>Bacteria</taxon>
        <taxon>Bacillati</taxon>
        <taxon>Actinomycetota</taxon>
        <taxon>Actinomycetes</taxon>
        <taxon>Micrococcales</taxon>
        <taxon>Micrococcaceae</taxon>
        <taxon>Paeniglutamicibacter</taxon>
    </lineage>
</organism>
<dbReference type="InterPro" id="IPR050964">
    <property type="entry name" value="Striated_Muscle_Regulatory"/>
</dbReference>
<dbReference type="EMBL" id="JACHVS010000001">
    <property type="protein sequence ID" value="MBB2996032.1"/>
    <property type="molecule type" value="Genomic_DNA"/>
</dbReference>